<reference evidence="2 3" key="1">
    <citation type="submission" date="2017-09" db="EMBL/GenBank/DDBJ databases">
        <title>WGS assembly of Aquilegia coerulea Goldsmith.</title>
        <authorList>
            <person name="Hodges S."/>
            <person name="Kramer E."/>
            <person name="Nordborg M."/>
            <person name="Tomkins J."/>
            <person name="Borevitz J."/>
            <person name="Derieg N."/>
            <person name="Yan J."/>
            <person name="Mihaltcheva S."/>
            <person name="Hayes R.D."/>
            <person name="Rokhsar D."/>
        </authorList>
    </citation>
    <scope>NUCLEOTIDE SEQUENCE [LARGE SCALE GENOMIC DNA]</scope>
    <source>
        <strain evidence="3">cv. Goldsmith</strain>
    </source>
</reference>
<keyword evidence="1" id="KW-0472">Membrane</keyword>
<accession>A0A2G5C8W5</accession>
<dbReference type="InterPro" id="IPR036869">
    <property type="entry name" value="J_dom_sf"/>
</dbReference>
<evidence type="ECO:0000313" key="2">
    <source>
        <dbReference type="EMBL" id="PIA27696.1"/>
    </source>
</evidence>
<proteinExistence type="predicted"/>
<dbReference type="AlphaFoldDB" id="A0A2G5C8W5"/>
<keyword evidence="1" id="KW-1133">Transmembrane helix</keyword>
<dbReference type="PANTHER" id="PTHR47726:SF1">
    <property type="entry name" value="NAD(P)H-QUINONE OXIDOREDUCTASE SUBUNIT U, CHLOROPLASTIC"/>
    <property type="match status" value="1"/>
</dbReference>
<organism evidence="2 3">
    <name type="scientific">Aquilegia coerulea</name>
    <name type="common">Rocky mountain columbine</name>
    <dbReference type="NCBI Taxonomy" id="218851"/>
    <lineage>
        <taxon>Eukaryota</taxon>
        <taxon>Viridiplantae</taxon>
        <taxon>Streptophyta</taxon>
        <taxon>Embryophyta</taxon>
        <taxon>Tracheophyta</taxon>
        <taxon>Spermatophyta</taxon>
        <taxon>Magnoliopsida</taxon>
        <taxon>Ranunculales</taxon>
        <taxon>Ranunculaceae</taxon>
        <taxon>Thalictroideae</taxon>
        <taxon>Aquilegia</taxon>
    </lineage>
</organism>
<dbReference type="EMBL" id="KZ305093">
    <property type="protein sequence ID" value="PIA27696.1"/>
    <property type="molecule type" value="Genomic_DNA"/>
</dbReference>
<evidence type="ECO:0008006" key="4">
    <source>
        <dbReference type="Google" id="ProtNLM"/>
    </source>
</evidence>
<evidence type="ECO:0000256" key="1">
    <source>
        <dbReference type="SAM" id="Phobius"/>
    </source>
</evidence>
<sequence length="221" mass="24692">MAMSSTAATICISQTRDTIGFISSPTEIITTFPPHFIRLPVKQRTRFSLQSSSDVPQETATEVESENSVEASNVPYSLISALNVEKALRGIAITDANHYGRLGIQMGCPYDQVPAAYKQRCEELTNQGLDEDMLSKKLELLKESYYILSSEEERRLYDWSLARSGTSDKYVWPFEVDITQTPTEDPPPGEEEDVGPTRIVGYFMVAWLVLGVTLSIALNRL</sequence>
<dbReference type="SUPFAM" id="SSF46565">
    <property type="entry name" value="Chaperone J-domain"/>
    <property type="match status" value="1"/>
</dbReference>
<evidence type="ECO:0000313" key="3">
    <source>
        <dbReference type="Proteomes" id="UP000230069"/>
    </source>
</evidence>
<dbReference type="GO" id="GO:0009535">
    <property type="term" value="C:chloroplast thylakoid membrane"/>
    <property type="evidence" value="ECO:0007669"/>
    <property type="project" value="InterPro"/>
</dbReference>
<keyword evidence="1" id="KW-0812">Transmembrane</keyword>
<dbReference type="FunFam" id="1.10.287.110:FF:000080">
    <property type="entry name" value="NAD(P)H-quinone oxidoreductase subunit U chloroplastic"/>
    <property type="match status" value="1"/>
</dbReference>
<dbReference type="Proteomes" id="UP000230069">
    <property type="component" value="Unassembled WGS sequence"/>
</dbReference>
<dbReference type="FunCoup" id="A0A2G5C8W5">
    <property type="interactions" value="981"/>
</dbReference>
<gene>
    <name evidence="2" type="ORF">AQUCO_07600101v1</name>
</gene>
<dbReference type="GO" id="GO:0010598">
    <property type="term" value="C:NAD(P)H dehydrogenase complex (plastoquinone)"/>
    <property type="evidence" value="ECO:0007669"/>
    <property type="project" value="InterPro"/>
</dbReference>
<dbReference type="Gene3D" id="1.10.287.110">
    <property type="entry name" value="DnaJ domain"/>
    <property type="match status" value="1"/>
</dbReference>
<dbReference type="STRING" id="218851.A0A2G5C8W5"/>
<keyword evidence="3" id="KW-1185">Reference proteome</keyword>
<feature type="transmembrane region" description="Helical" evidence="1">
    <location>
        <begin position="199"/>
        <end position="218"/>
    </location>
</feature>
<protein>
    <recommendedName>
        <fullName evidence="4">J domain-containing protein</fullName>
    </recommendedName>
</protein>
<dbReference type="InterPro" id="IPR044199">
    <property type="entry name" value="NdhU_chloroplastic"/>
</dbReference>
<dbReference type="InParanoid" id="A0A2G5C8W5"/>
<dbReference type="OrthoDB" id="2013770at2759"/>
<name>A0A2G5C8W5_AQUCA</name>
<dbReference type="PANTHER" id="PTHR47726">
    <property type="entry name" value="NAD(P)H-QUINONE OXIDOREDUCTASE SUBUNIT U, CHLOROPLASTIC"/>
    <property type="match status" value="1"/>
</dbReference>